<evidence type="ECO:0000313" key="2">
    <source>
        <dbReference type="Proteomes" id="UP001180020"/>
    </source>
</evidence>
<dbReference type="EMBL" id="JAUJYO010000017">
    <property type="protein sequence ID" value="KAK1293344.1"/>
    <property type="molecule type" value="Genomic_DNA"/>
</dbReference>
<dbReference type="AlphaFoldDB" id="A0AAV9CXZ8"/>
<gene>
    <name evidence="1" type="ORF">QJS10_CPB17g00621</name>
</gene>
<protein>
    <submittedName>
        <fullName evidence="1">Uncharacterized protein</fullName>
    </submittedName>
</protein>
<reference evidence="1" key="1">
    <citation type="journal article" date="2023" name="Nat. Commun.">
        <title>Diploid and tetraploid genomes of Acorus and the evolution of monocots.</title>
        <authorList>
            <person name="Ma L."/>
            <person name="Liu K.W."/>
            <person name="Li Z."/>
            <person name="Hsiao Y.Y."/>
            <person name="Qi Y."/>
            <person name="Fu T."/>
            <person name="Tang G.D."/>
            <person name="Zhang D."/>
            <person name="Sun W.H."/>
            <person name="Liu D.K."/>
            <person name="Li Y."/>
            <person name="Chen G.Z."/>
            <person name="Liu X.D."/>
            <person name="Liao X.Y."/>
            <person name="Jiang Y.T."/>
            <person name="Yu X."/>
            <person name="Hao Y."/>
            <person name="Huang J."/>
            <person name="Zhao X.W."/>
            <person name="Ke S."/>
            <person name="Chen Y.Y."/>
            <person name="Wu W.L."/>
            <person name="Hsu J.L."/>
            <person name="Lin Y.F."/>
            <person name="Huang M.D."/>
            <person name="Li C.Y."/>
            <person name="Huang L."/>
            <person name="Wang Z.W."/>
            <person name="Zhao X."/>
            <person name="Zhong W.Y."/>
            <person name="Peng D.H."/>
            <person name="Ahmad S."/>
            <person name="Lan S."/>
            <person name="Zhang J.S."/>
            <person name="Tsai W.C."/>
            <person name="Van de Peer Y."/>
            <person name="Liu Z.J."/>
        </authorList>
    </citation>
    <scope>NUCLEOTIDE SEQUENCE</scope>
    <source>
        <strain evidence="1">CP</strain>
    </source>
</reference>
<name>A0AAV9CXZ8_ACOCL</name>
<reference evidence="1" key="2">
    <citation type="submission" date="2023-06" db="EMBL/GenBank/DDBJ databases">
        <authorList>
            <person name="Ma L."/>
            <person name="Liu K.-W."/>
            <person name="Li Z."/>
            <person name="Hsiao Y.-Y."/>
            <person name="Qi Y."/>
            <person name="Fu T."/>
            <person name="Tang G."/>
            <person name="Zhang D."/>
            <person name="Sun W.-H."/>
            <person name="Liu D.-K."/>
            <person name="Li Y."/>
            <person name="Chen G.-Z."/>
            <person name="Liu X.-D."/>
            <person name="Liao X.-Y."/>
            <person name="Jiang Y.-T."/>
            <person name="Yu X."/>
            <person name="Hao Y."/>
            <person name="Huang J."/>
            <person name="Zhao X.-W."/>
            <person name="Ke S."/>
            <person name="Chen Y.-Y."/>
            <person name="Wu W.-L."/>
            <person name="Hsu J.-L."/>
            <person name="Lin Y.-F."/>
            <person name="Huang M.-D."/>
            <person name="Li C.-Y."/>
            <person name="Huang L."/>
            <person name="Wang Z.-W."/>
            <person name="Zhao X."/>
            <person name="Zhong W.-Y."/>
            <person name="Peng D.-H."/>
            <person name="Ahmad S."/>
            <person name="Lan S."/>
            <person name="Zhang J.-S."/>
            <person name="Tsai W.-C."/>
            <person name="Van De Peer Y."/>
            <person name="Liu Z.-J."/>
        </authorList>
    </citation>
    <scope>NUCLEOTIDE SEQUENCE</scope>
    <source>
        <strain evidence="1">CP</strain>
        <tissue evidence="1">Leaves</tissue>
    </source>
</reference>
<proteinExistence type="predicted"/>
<organism evidence="1 2">
    <name type="scientific">Acorus calamus</name>
    <name type="common">Sweet flag</name>
    <dbReference type="NCBI Taxonomy" id="4465"/>
    <lineage>
        <taxon>Eukaryota</taxon>
        <taxon>Viridiplantae</taxon>
        <taxon>Streptophyta</taxon>
        <taxon>Embryophyta</taxon>
        <taxon>Tracheophyta</taxon>
        <taxon>Spermatophyta</taxon>
        <taxon>Magnoliopsida</taxon>
        <taxon>Liliopsida</taxon>
        <taxon>Acoraceae</taxon>
        <taxon>Acorus</taxon>
    </lineage>
</organism>
<accession>A0AAV9CXZ8</accession>
<sequence>MVREVWSKLGHVVGQAWNPDTLDQLWEPGCRLSRREDRSIRSKVLQTLVPAVMWAIWRGRNDKIFVGTLVSPEGIWEGTKRSPRLGDENFYGTTTKCLRGARYIKWPVAQKPGPGPFTGRASPALFERGPGTGLLLEAQPDPRVSPNWARSCWPVSPPTGWARSLMGGLK</sequence>
<keyword evidence="2" id="KW-1185">Reference proteome</keyword>
<comment type="caution">
    <text evidence="1">The sequence shown here is derived from an EMBL/GenBank/DDBJ whole genome shotgun (WGS) entry which is preliminary data.</text>
</comment>
<evidence type="ECO:0000313" key="1">
    <source>
        <dbReference type="EMBL" id="KAK1293344.1"/>
    </source>
</evidence>
<dbReference type="Proteomes" id="UP001180020">
    <property type="component" value="Unassembled WGS sequence"/>
</dbReference>